<dbReference type="InterPro" id="IPR036047">
    <property type="entry name" value="F-box-like_dom_sf"/>
</dbReference>
<name>A0A9P7YZ48_9HELO</name>
<feature type="compositionally biased region" description="Low complexity" evidence="1">
    <location>
        <begin position="371"/>
        <end position="405"/>
    </location>
</feature>
<evidence type="ECO:0000259" key="2">
    <source>
        <dbReference type="PROSITE" id="PS50181"/>
    </source>
</evidence>
<organism evidence="3 4">
    <name type="scientific">Calycina marina</name>
    <dbReference type="NCBI Taxonomy" id="1763456"/>
    <lineage>
        <taxon>Eukaryota</taxon>
        <taxon>Fungi</taxon>
        <taxon>Dikarya</taxon>
        <taxon>Ascomycota</taxon>
        <taxon>Pezizomycotina</taxon>
        <taxon>Leotiomycetes</taxon>
        <taxon>Helotiales</taxon>
        <taxon>Pezizellaceae</taxon>
        <taxon>Calycina</taxon>
    </lineage>
</organism>
<feature type="region of interest" description="Disordered" evidence="1">
    <location>
        <begin position="625"/>
        <end position="645"/>
    </location>
</feature>
<gene>
    <name evidence="3" type="ORF">BJ878DRAFT_425404</name>
</gene>
<feature type="domain" description="F-box" evidence="2">
    <location>
        <begin position="1"/>
        <end position="47"/>
    </location>
</feature>
<evidence type="ECO:0000313" key="3">
    <source>
        <dbReference type="EMBL" id="KAG9242663.1"/>
    </source>
</evidence>
<dbReference type="SUPFAM" id="SSF81383">
    <property type="entry name" value="F-box domain"/>
    <property type="match status" value="1"/>
</dbReference>
<protein>
    <recommendedName>
        <fullName evidence="2">F-box domain-containing protein</fullName>
    </recommendedName>
</protein>
<feature type="region of interest" description="Disordered" evidence="1">
    <location>
        <begin position="426"/>
        <end position="449"/>
    </location>
</feature>
<dbReference type="InterPro" id="IPR001810">
    <property type="entry name" value="F-box_dom"/>
</dbReference>
<accession>A0A9P7YZ48</accession>
<dbReference type="AlphaFoldDB" id="A0A9P7YZ48"/>
<dbReference type="EMBL" id="MU254050">
    <property type="protein sequence ID" value="KAG9242663.1"/>
    <property type="molecule type" value="Genomic_DNA"/>
</dbReference>
<evidence type="ECO:0000256" key="1">
    <source>
        <dbReference type="SAM" id="MobiDB-lite"/>
    </source>
</evidence>
<proteinExistence type="predicted"/>
<keyword evidence="4" id="KW-1185">Reference proteome</keyword>
<feature type="region of interest" description="Disordered" evidence="1">
    <location>
        <begin position="355"/>
        <end position="405"/>
    </location>
</feature>
<dbReference type="Proteomes" id="UP000887226">
    <property type="component" value="Unassembled WGS sequence"/>
</dbReference>
<dbReference type="Pfam" id="PF00646">
    <property type="entry name" value="F-box"/>
    <property type="match status" value="1"/>
</dbReference>
<comment type="caution">
    <text evidence="3">The sequence shown here is derived from an EMBL/GenBank/DDBJ whole genome shotgun (WGS) entry which is preliminary data.</text>
</comment>
<evidence type="ECO:0000313" key="4">
    <source>
        <dbReference type="Proteomes" id="UP000887226"/>
    </source>
</evidence>
<dbReference type="OrthoDB" id="5359231at2759"/>
<reference evidence="3" key="1">
    <citation type="journal article" date="2021" name="IMA Fungus">
        <title>Genomic characterization of three marine fungi, including Emericellopsis atlantica sp. nov. with signatures of a generalist lifestyle and marine biomass degradation.</title>
        <authorList>
            <person name="Hagestad O.C."/>
            <person name="Hou L."/>
            <person name="Andersen J.H."/>
            <person name="Hansen E.H."/>
            <person name="Altermark B."/>
            <person name="Li C."/>
            <person name="Kuhnert E."/>
            <person name="Cox R.J."/>
            <person name="Crous P.W."/>
            <person name="Spatafora J.W."/>
            <person name="Lail K."/>
            <person name="Amirebrahimi M."/>
            <person name="Lipzen A."/>
            <person name="Pangilinan J."/>
            <person name="Andreopoulos W."/>
            <person name="Hayes R.D."/>
            <person name="Ng V."/>
            <person name="Grigoriev I.V."/>
            <person name="Jackson S.A."/>
            <person name="Sutton T.D.S."/>
            <person name="Dobson A.D.W."/>
            <person name="Rama T."/>
        </authorList>
    </citation>
    <scope>NUCLEOTIDE SEQUENCE</scope>
    <source>
        <strain evidence="3">TRa3180A</strain>
    </source>
</reference>
<dbReference type="PROSITE" id="PS50181">
    <property type="entry name" value="FBOX"/>
    <property type="match status" value="1"/>
</dbReference>
<sequence>MYGLSALPNELLFAIVGNVELEDVFNLAQTCRALEFLMREENICKKIMQINAPFSEEWRDAESANHGNAEAFRRIVKRRQAVANADPYIMAMIGLGDAFIYSQGILCYSLDDKIRILDLQRSHHQETIVSIPGLLTAALPGVESNSTGYFKLLHHSSSIISSLYVASGGDSSPWLIAFHIATKQVVLVKELESTDKLFVRNDSTHLYFGTYSRFNRGGCMKWLICGYTFETASWFERDIYLPGLIGSEIGSTVCFELRRGFFYAVSNQTPHGVEEMDWTSVYHCVLFSVHSPWKIESSRKWRRQQREGPIDDRWTDLRLDFNESANEVRIVESRKEWHPGSSSSRRTCYTTEIKFPDDKPARENNPQSLDHLTASSSTDPSSSDIGSSSHSLIPSPISSISSASGELQRQSLQALPDEPLRKLLDVDNRSLHMKARTRRPEHTHPECDSMGAMHTLMRSQVRYYHTSAMTFMDLVDQPLHTDFYRTQRVRLRAAARTRSMPFNRLANEQQGGAYPDQPIKYWPENQDPTKPDERLDNLYNVLSPPSHLGEIEGVMDERSIVYATGPRNAPRALIFIGFDPSMHLEGVKRWSEQSQTNAKPDTFRRQDGNFADRLDAMNATVPSIDRKGKQKATCRPAAETTGKAGNIQPRQYGKWCWQEPAMFLDIHLGYYFGKARRP</sequence>
<feature type="compositionally biased region" description="Basic and acidic residues" evidence="1">
    <location>
        <begin position="438"/>
        <end position="447"/>
    </location>
</feature>